<dbReference type="GO" id="GO:0004674">
    <property type="term" value="F:protein serine/threonine kinase activity"/>
    <property type="evidence" value="ECO:0007669"/>
    <property type="project" value="UniProtKB-KW"/>
</dbReference>
<dbReference type="Pfam" id="PF01453">
    <property type="entry name" value="B_lectin"/>
    <property type="match status" value="1"/>
</dbReference>
<evidence type="ECO:0000256" key="17">
    <source>
        <dbReference type="SAM" id="Phobius"/>
    </source>
</evidence>
<feature type="binding site" evidence="15">
    <location>
        <position position="560"/>
    </location>
    <ligand>
        <name>ATP</name>
        <dbReference type="ChEBI" id="CHEBI:30616"/>
    </ligand>
</feature>
<dbReference type="CDD" id="cd00028">
    <property type="entry name" value="B_lectin"/>
    <property type="match status" value="1"/>
</dbReference>
<keyword evidence="8 14" id="KW-0418">Kinase</keyword>
<dbReference type="InterPro" id="IPR036426">
    <property type="entry name" value="Bulb-type_lectin_dom_sf"/>
</dbReference>
<evidence type="ECO:0000256" key="4">
    <source>
        <dbReference type="ARBA" id="ARBA00022679"/>
    </source>
</evidence>
<keyword evidence="5 17" id="KW-0812">Transmembrane</keyword>
<keyword evidence="7 14" id="KW-0547">Nucleotide-binding</keyword>
<evidence type="ECO:0000256" key="1">
    <source>
        <dbReference type="ARBA" id="ARBA00004167"/>
    </source>
</evidence>
<dbReference type="KEGG" id="pda:103712545"/>
<dbReference type="InterPro" id="IPR011009">
    <property type="entry name" value="Kinase-like_dom_sf"/>
</dbReference>
<proteinExistence type="inferred from homology"/>
<feature type="region of interest" description="Disordered" evidence="16">
    <location>
        <begin position="487"/>
        <end position="511"/>
    </location>
</feature>
<evidence type="ECO:0000256" key="7">
    <source>
        <dbReference type="ARBA" id="ARBA00022741"/>
    </source>
</evidence>
<dbReference type="InterPro" id="IPR024171">
    <property type="entry name" value="SRK-like_kinase"/>
</dbReference>
<comment type="catalytic activity">
    <reaction evidence="14">
        <text>L-threonyl-[protein] + ATP = O-phospho-L-threonyl-[protein] + ADP + H(+)</text>
        <dbReference type="Rhea" id="RHEA:46608"/>
        <dbReference type="Rhea" id="RHEA-COMP:11060"/>
        <dbReference type="Rhea" id="RHEA-COMP:11605"/>
        <dbReference type="ChEBI" id="CHEBI:15378"/>
        <dbReference type="ChEBI" id="CHEBI:30013"/>
        <dbReference type="ChEBI" id="CHEBI:30616"/>
        <dbReference type="ChEBI" id="CHEBI:61977"/>
        <dbReference type="ChEBI" id="CHEBI:456216"/>
        <dbReference type="EC" id="2.7.11.1"/>
    </reaction>
</comment>
<dbReference type="EC" id="2.7.11.1" evidence="14"/>
<keyword evidence="12" id="KW-1015">Disulfide bond</keyword>
<name>A0A8B7MUZ6_PHODC</name>
<dbReference type="AlphaFoldDB" id="A0A8B7MUZ6"/>
<keyword evidence="10 17" id="KW-1133">Transmembrane helix</keyword>
<dbReference type="GO" id="GO:0016020">
    <property type="term" value="C:membrane"/>
    <property type="evidence" value="ECO:0007669"/>
    <property type="project" value="UniProtKB-SubCell"/>
</dbReference>
<keyword evidence="13" id="KW-0325">Glycoprotein</keyword>
<evidence type="ECO:0000256" key="18">
    <source>
        <dbReference type="SAM" id="SignalP"/>
    </source>
</evidence>
<dbReference type="PROSITE" id="PS00108">
    <property type="entry name" value="PROTEIN_KINASE_ST"/>
    <property type="match status" value="1"/>
</dbReference>
<dbReference type="PROSITE" id="PS00107">
    <property type="entry name" value="PROTEIN_KINASE_ATP"/>
    <property type="match status" value="1"/>
</dbReference>
<dbReference type="GO" id="GO:0005524">
    <property type="term" value="F:ATP binding"/>
    <property type="evidence" value="ECO:0007669"/>
    <property type="project" value="UniProtKB-UniRule"/>
</dbReference>
<dbReference type="PROSITE" id="PS50948">
    <property type="entry name" value="PAN"/>
    <property type="match status" value="1"/>
</dbReference>
<dbReference type="RefSeq" id="XP_017699622.2">
    <property type="nucleotide sequence ID" value="XM_017844133.3"/>
</dbReference>
<dbReference type="FunFam" id="3.30.200.20:FF:000178">
    <property type="entry name" value="serine/threonine-protein kinase PBS1-like"/>
    <property type="match status" value="1"/>
</dbReference>
<evidence type="ECO:0000256" key="3">
    <source>
        <dbReference type="ARBA" id="ARBA00022536"/>
    </source>
</evidence>
<dbReference type="InterPro" id="IPR003609">
    <property type="entry name" value="Pan_app"/>
</dbReference>
<dbReference type="SMART" id="SM00220">
    <property type="entry name" value="S_TKc"/>
    <property type="match status" value="1"/>
</dbReference>
<evidence type="ECO:0000256" key="9">
    <source>
        <dbReference type="ARBA" id="ARBA00022840"/>
    </source>
</evidence>
<evidence type="ECO:0000313" key="22">
    <source>
        <dbReference type="Proteomes" id="UP000228380"/>
    </source>
</evidence>
<protein>
    <recommendedName>
        <fullName evidence="14">Receptor-like serine/threonine-protein kinase</fullName>
        <ecNumber evidence="14">2.7.11.1</ecNumber>
    </recommendedName>
</protein>
<accession>A0A8B7MUZ6</accession>
<feature type="domain" description="Apple" evidence="21">
    <location>
        <begin position="330"/>
        <end position="414"/>
    </location>
</feature>
<dbReference type="Pfam" id="PF00024">
    <property type="entry name" value="PAN_1"/>
    <property type="match status" value="1"/>
</dbReference>
<keyword evidence="11 17" id="KW-0472">Membrane</keyword>
<dbReference type="Gene3D" id="3.50.4.10">
    <property type="entry name" value="Hepatocyte Growth Factor"/>
    <property type="match status" value="1"/>
</dbReference>
<dbReference type="Pfam" id="PF00069">
    <property type="entry name" value="Pkinase"/>
    <property type="match status" value="1"/>
</dbReference>
<dbReference type="GO" id="GO:0051707">
    <property type="term" value="P:response to other organism"/>
    <property type="evidence" value="ECO:0007669"/>
    <property type="project" value="UniProtKB-ARBA"/>
</dbReference>
<dbReference type="CDD" id="cd14066">
    <property type="entry name" value="STKc_IRAK"/>
    <property type="match status" value="1"/>
</dbReference>
<evidence type="ECO:0000256" key="12">
    <source>
        <dbReference type="ARBA" id="ARBA00023157"/>
    </source>
</evidence>
<evidence type="ECO:0000256" key="16">
    <source>
        <dbReference type="SAM" id="MobiDB-lite"/>
    </source>
</evidence>
<comment type="catalytic activity">
    <reaction evidence="14">
        <text>L-seryl-[protein] + ATP = O-phospho-L-seryl-[protein] + ADP + H(+)</text>
        <dbReference type="Rhea" id="RHEA:17989"/>
        <dbReference type="Rhea" id="RHEA-COMP:9863"/>
        <dbReference type="Rhea" id="RHEA-COMP:11604"/>
        <dbReference type="ChEBI" id="CHEBI:15378"/>
        <dbReference type="ChEBI" id="CHEBI:29999"/>
        <dbReference type="ChEBI" id="CHEBI:30616"/>
        <dbReference type="ChEBI" id="CHEBI:83421"/>
        <dbReference type="ChEBI" id="CHEBI:456216"/>
        <dbReference type="EC" id="2.7.11.1"/>
    </reaction>
</comment>
<comment type="subcellular location">
    <subcellularLocation>
        <location evidence="1">Membrane</location>
        <topology evidence="1">Single-pass membrane protein</topology>
    </subcellularLocation>
</comment>
<dbReference type="PROSITE" id="PS50927">
    <property type="entry name" value="BULB_LECTIN"/>
    <property type="match status" value="1"/>
</dbReference>
<sequence>MATPFVVVLLLLLYPFTSSAAVVATEFLYPNFTATVINYVDNAGVFLTSRNATFKAAIYNAGQQPSHYYLTLLHGPTSTPVWSANRNSPIPNDGLVILSPVGLSVVHPNGSLLWSTPPLPSPVRALRLLDTGNLLLVNASNASLWRSFDHPTDTLLSDQPLRAGSSLTSPVSDTNFSEGDYRLTVTTSDAVMTWKESQQYYSISTDARSFKDDNADISFMVSNSTGLYLLSTNQKVIFHVFLAASSFRIMKLDSAGRFQIISYSAANSSSSLDDKFVAPSSDCDLPFSCQTLGLCNTGANGTSCTCPVLFAASKTGGCSPADDSLLASTCGANFSISYLSPGSGIVYFANKFMVPITVGQGISACQSLCSGNCSCVAFIYRNSSRSCYLLENQLGSVFNSKDGETASSIYVKTLLSGSPQPISGKSTSRHLIPILLPTIAAFLLIIVVIFMGILWWTRQQQRKRGPSIRRSKSAVMKEIQLGRQKSRTMVATAGDKGRSSGNHESDDDDDDISILGLPTRFTYAELEAATWNFRTKIGSGGFGAVYKGELPDETLVAVKKIDNVGLQGKKEFCTEIAVIGNIRHVNLVRLRGFCAEGTKRLLVYEYMSRGSLDRSLFGVGPVLEWQERIDIAIGAARGLAYLHTGCEHKIVHCDVKPENILLDERGQARIGDFGLAKLLRPEQSGLFTTMRGTRGYLAPEWLTNSAISDWTDVYSFGMVLLELVRGRKNKSVVPSEGESESAGCSESTGSGGGGGGRYFPMVALEAHEQGRYGELADPRLEGRAPAAEVERVVRVALCCLHEEPGLRPAMGSVVAMLERTAEVGEPRVESLNFLRLYGRGFAEPAGNASLFGTGGHNIGSVCSPATATSSGSPSYLSSQQVSGPR</sequence>
<evidence type="ECO:0000259" key="19">
    <source>
        <dbReference type="PROSITE" id="PS50011"/>
    </source>
</evidence>
<dbReference type="PANTHER" id="PTHR47974">
    <property type="entry name" value="OS07G0415500 PROTEIN"/>
    <property type="match status" value="1"/>
</dbReference>
<reference evidence="23" key="2">
    <citation type="submission" date="2025-08" db="UniProtKB">
        <authorList>
            <consortium name="RefSeq"/>
        </authorList>
    </citation>
    <scope>IDENTIFICATION</scope>
    <source>
        <tissue evidence="23">Young leaves</tissue>
    </source>
</reference>
<evidence type="ECO:0000256" key="5">
    <source>
        <dbReference type="ARBA" id="ARBA00022692"/>
    </source>
</evidence>
<organism evidence="22 23">
    <name type="scientific">Phoenix dactylifera</name>
    <name type="common">Date palm</name>
    <dbReference type="NCBI Taxonomy" id="42345"/>
    <lineage>
        <taxon>Eukaryota</taxon>
        <taxon>Viridiplantae</taxon>
        <taxon>Streptophyta</taxon>
        <taxon>Embryophyta</taxon>
        <taxon>Tracheophyta</taxon>
        <taxon>Spermatophyta</taxon>
        <taxon>Magnoliopsida</taxon>
        <taxon>Liliopsida</taxon>
        <taxon>Arecaceae</taxon>
        <taxon>Coryphoideae</taxon>
        <taxon>Phoeniceae</taxon>
        <taxon>Phoenix</taxon>
    </lineage>
</organism>
<feature type="transmembrane region" description="Helical" evidence="17">
    <location>
        <begin position="434"/>
        <end position="456"/>
    </location>
</feature>
<dbReference type="InterPro" id="IPR008271">
    <property type="entry name" value="Ser/Thr_kinase_AS"/>
</dbReference>
<feature type="region of interest" description="Disordered" evidence="16">
    <location>
        <begin position="732"/>
        <end position="753"/>
    </location>
</feature>
<dbReference type="PROSITE" id="PS50011">
    <property type="entry name" value="PROTEIN_KINASE_DOM"/>
    <property type="match status" value="1"/>
</dbReference>
<feature type="domain" description="Bulb-type lectin" evidence="20">
    <location>
        <begin position="19"/>
        <end position="149"/>
    </location>
</feature>
<dbReference type="Gene3D" id="2.90.10.10">
    <property type="entry name" value="Bulb-type lectin domain"/>
    <property type="match status" value="1"/>
</dbReference>
<evidence type="ECO:0000256" key="2">
    <source>
        <dbReference type="ARBA" id="ARBA00022527"/>
    </source>
</evidence>
<evidence type="ECO:0000256" key="6">
    <source>
        <dbReference type="ARBA" id="ARBA00022729"/>
    </source>
</evidence>
<dbReference type="InterPro" id="IPR000719">
    <property type="entry name" value="Prot_kinase_dom"/>
</dbReference>
<evidence type="ECO:0000256" key="14">
    <source>
        <dbReference type="PIRNR" id="PIRNR000641"/>
    </source>
</evidence>
<dbReference type="SUPFAM" id="SSF51110">
    <property type="entry name" value="alpha-D-mannose-specific plant lectins"/>
    <property type="match status" value="1"/>
</dbReference>
<dbReference type="SMART" id="SM00108">
    <property type="entry name" value="B_lectin"/>
    <property type="match status" value="1"/>
</dbReference>
<feature type="chain" id="PRO_5034402482" description="Receptor-like serine/threonine-protein kinase" evidence="18">
    <location>
        <begin position="21"/>
        <end position="885"/>
    </location>
</feature>
<keyword evidence="22" id="KW-1185">Reference proteome</keyword>
<dbReference type="InterPro" id="IPR001480">
    <property type="entry name" value="Bulb-type_lectin_dom"/>
</dbReference>
<evidence type="ECO:0000256" key="13">
    <source>
        <dbReference type="ARBA" id="ARBA00023180"/>
    </source>
</evidence>
<dbReference type="SUPFAM" id="SSF57414">
    <property type="entry name" value="Hairpin loop containing domain-like"/>
    <property type="match status" value="1"/>
</dbReference>
<evidence type="ECO:0000256" key="10">
    <source>
        <dbReference type="ARBA" id="ARBA00022989"/>
    </source>
</evidence>
<evidence type="ECO:0000313" key="23">
    <source>
        <dbReference type="RefSeq" id="XP_017699622.2"/>
    </source>
</evidence>
<keyword evidence="2 14" id="KW-0723">Serine/threonine-protein kinase</keyword>
<dbReference type="InterPro" id="IPR017441">
    <property type="entry name" value="Protein_kinase_ATP_BS"/>
</dbReference>
<dbReference type="Gene3D" id="1.10.510.10">
    <property type="entry name" value="Transferase(Phosphotransferase) domain 1"/>
    <property type="match status" value="1"/>
</dbReference>
<keyword evidence="3" id="KW-0245">EGF-like domain</keyword>
<gene>
    <name evidence="23" type="primary">LOC103712545</name>
</gene>
<dbReference type="PIRSF" id="PIRSF000641">
    <property type="entry name" value="SRK"/>
    <property type="match status" value="1"/>
</dbReference>
<comment type="similarity">
    <text evidence="14">Belongs to the protein kinase superfamily. Ser/Thr protein kinase family.</text>
</comment>
<feature type="signal peptide" evidence="18">
    <location>
        <begin position="1"/>
        <end position="20"/>
    </location>
</feature>
<feature type="domain" description="Protein kinase" evidence="19">
    <location>
        <begin position="531"/>
        <end position="828"/>
    </location>
</feature>
<evidence type="ECO:0000256" key="15">
    <source>
        <dbReference type="PROSITE-ProRule" id="PRU10141"/>
    </source>
</evidence>
<evidence type="ECO:0000259" key="20">
    <source>
        <dbReference type="PROSITE" id="PS50927"/>
    </source>
</evidence>
<dbReference type="SUPFAM" id="SSF56112">
    <property type="entry name" value="Protein kinase-like (PK-like)"/>
    <property type="match status" value="1"/>
</dbReference>
<dbReference type="Gene3D" id="3.30.200.20">
    <property type="entry name" value="Phosphorylase Kinase, domain 1"/>
    <property type="match status" value="1"/>
</dbReference>
<dbReference type="OrthoDB" id="1530339at2759"/>
<keyword evidence="9 14" id="KW-0067">ATP-binding</keyword>
<evidence type="ECO:0000259" key="21">
    <source>
        <dbReference type="PROSITE" id="PS50948"/>
    </source>
</evidence>
<reference evidence="22" key="1">
    <citation type="journal article" date="2019" name="Nat. Commun.">
        <title>Genome-wide association mapping of date palm fruit traits.</title>
        <authorList>
            <person name="Hazzouri K.M."/>
            <person name="Gros-Balthazard M."/>
            <person name="Flowers J.M."/>
            <person name="Copetti D."/>
            <person name="Lemansour A."/>
            <person name="Lebrun M."/>
            <person name="Masmoudi K."/>
            <person name="Ferrand S."/>
            <person name="Dhar M.I."/>
            <person name="Fresquez Z.A."/>
            <person name="Rosas U."/>
            <person name="Zhang J."/>
            <person name="Talag J."/>
            <person name="Lee S."/>
            <person name="Kudrna D."/>
            <person name="Powell R.F."/>
            <person name="Leitch I.J."/>
            <person name="Krueger R.R."/>
            <person name="Wing R.A."/>
            <person name="Amiri K.M.A."/>
            <person name="Purugganan M.D."/>
        </authorList>
    </citation>
    <scope>NUCLEOTIDE SEQUENCE [LARGE SCALE GENOMIC DNA]</scope>
    <source>
        <strain evidence="22">cv. Khalas</strain>
    </source>
</reference>
<dbReference type="PANTHER" id="PTHR47974:SF27">
    <property type="entry name" value="RECEPTOR-LIKE SERINE_THREONINE-PROTEIN KINASE"/>
    <property type="match status" value="1"/>
</dbReference>
<feature type="compositionally biased region" description="Basic and acidic residues" evidence="16">
    <location>
        <begin position="495"/>
        <end position="504"/>
    </location>
</feature>
<dbReference type="GeneID" id="103712545"/>
<feature type="region of interest" description="Disordered" evidence="16">
    <location>
        <begin position="865"/>
        <end position="885"/>
    </location>
</feature>
<keyword evidence="4 14" id="KW-0808">Transferase</keyword>
<keyword evidence="6 18" id="KW-0732">Signal</keyword>
<evidence type="ECO:0000256" key="8">
    <source>
        <dbReference type="ARBA" id="ARBA00022777"/>
    </source>
</evidence>
<dbReference type="Proteomes" id="UP000228380">
    <property type="component" value="Chromosome 15"/>
</dbReference>
<evidence type="ECO:0000256" key="11">
    <source>
        <dbReference type="ARBA" id="ARBA00023136"/>
    </source>
</evidence>
<dbReference type="FunFam" id="1.10.510.10:FF:000621">
    <property type="entry name" value="Serine/threonine-protein kinase"/>
    <property type="match status" value="1"/>
</dbReference>